<dbReference type="EMBL" id="LO017727">
    <property type="protein sequence ID" value="CRH04927.1"/>
    <property type="molecule type" value="Genomic_DNA"/>
</dbReference>
<gene>
    <name evidence="2" type="ORF">MAGMO_0724</name>
</gene>
<protein>
    <submittedName>
        <fullName evidence="2">Uncharacterized protein</fullName>
    </submittedName>
</protein>
<evidence type="ECO:0000313" key="2">
    <source>
        <dbReference type="EMBL" id="CRH04927.1"/>
    </source>
</evidence>
<sequence length="122" mass="12603">MSSDSPANKGSSGPTTSAPHGVGSALRSLADAMDRLVDCSAPPAETAVANDTDQHAAARKAHESYVQKSSSLPDPSGFAQDGEVDLSWLQGDDVEGAWEALEEQLEQPAEGSQTPGKNPAKK</sequence>
<feature type="region of interest" description="Disordered" evidence="1">
    <location>
        <begin position="1"/>
        <end position="27"/>
    </location>
</feature>
<name>A0A1S7LFU5_MAGMO</name>
<reference evidence="2" key="1">
    <citation type="submission" date="2015-04" db="EMBL/GenBank/DDBJ databases">
        <authorList>
            <person name="Syromyatnikov M.Y."/>
            <person name="Popov V.N."/>
        </authorList>
    </citation>
    <scope>NUCLEOTIDE SEQUENCE</scope>
    <source>
        <strain evidence="2">MO-1</strain>
    </source>
</reference>
<organism evidence="2">
    <name type="scientific">Magnetococcus massalia (strain MO-1)</name>
    <dbReference type="NCBI Taxonomy" id="451514"/>
    <lineage>
        <taxon>Bacteria</taxon>
        <taxon>Pseudomonadati</taxon>
        <taxon>Pseudomonadota</taxon>
        <taxon>Magnetococcia</taxon>
        <taxon>Magnetococcales</taxon>
        <taxon>Magnetococcaceae</taxon>
        <taxon>Magnetococcus</taxon>
    </lineage>
</organism>
<evidence type="ECO:0000256" key="1">
    <source>
        <dbReference type="SAM" id="MobiDB-lite"/>
    </source>
</evidence>
<feature type="region of interest" description="Disordered" evidence="1">
    <location>
        <begin position="46"/>
        <end position="82"/>
    </location>
</feature>
<feature type="compositionally biased region" description="Polar residues" evidence="1">
    <location>
        <begin position="1"/>
        <end position="18"/>
    </location>
</feature>
<dbReference type="AlphaFoldDB" id="A0A1S7LFU5"/>
<proteinExistence type="predicted"/>
<accession>A0A1S7LFU5</accession>
<feature type="compositionally biased region" description="Basic and acidic residues" evidence="1">
    <location>
        <begin position="52"/>
        <end position="65"/>
    </location>
</feature>